<keyword evidence="8" id="KW-0547">Nucleotide-binding</keyword>
<keyword evidence="7 14" id="KW-0812">Transmembrane</keyword>
<dbReference type="SMART" id="SM00304">
    <property type="entry name" value="HAMP"/>
    <property type="match status" value="1"/>
</dbReference>
<keyword evidence="11 14" id="KW-1133">Transmembrane helix</keyword>
<evidence type="ECO:0000256" key="3">
    <source>
        <dbReference type="ARBA" id="ARBA00012438"/>
    </source>
</evidence>
<dbReference type="Gene3D" id="3.30.565.10">
    <property type="entry name" value="Histidine kinase-like ATPase, C-terminal domain"/>
    <property type="match status" value="1"/>
</dbReference>
<evidence type="ECO:0000313" key="17">
    <source>
        <dbReference type="EMBL" id="EHL11269.1"/>
    </source>
</evidence>
<evidence type="ECO:0000256" key="1">
    <source>
        <dbReference type="ARBA" id="ARBA00000085"/>
    </source>
</evidence>
<dbReference type="STRING" id="796943.HMPREF9625_00836"/>
<dbReference type="InterPro" id="IPR003594">
    <property type="entry name" value="HATPase_dom"/>
</dbReference>
<dbReference type="GO" id="GO:0000155">
    <property type="term" value="F:phosphorelay sensor kinase activity"/>
    <property type="evidence" value="ECO:0007669"/>
    <property type="project" value="InterPro"/>
</dbReference>
<comment type="subcellular location">
    <subcellularLocation>
        <location evidence="2">Cell membrane</location>
        <topology evidence="2">Multi-pass membrane protein</topology>
    </subcellularLocation>
</comment>
<dbReference type="PROSITE" id="PS50885">
    <property type="entry name" value="HAMP"/>
    <property type="match status" value="1"/>
</dbReference>
<gene>
    <name evidence="17" type="ORF">HMPREF9625_00836</name>
</gene>
<organism evidence="17 18">
    <name type="scientific">Oribacterium parvum ACB1</name>
    <dbReference type="NCBI Taxonomy" id="796943"/>
    <lineage>
        <taxon>Bacteria</taxon>
        <taxon>Bacillati</taxon>
        <taxon>Bacillota</taxon>
        <taxon>Clostridia</taxon>
        <taxon>Lachnospirales</taxon>
        <taxon>Lachnospiraceae</taxon>
        <taxon>Oribacterium</taxon>
    </lineage>
</organism>
<evidence type="ECO:0000256" key="10">
    <source>
        <dbReference type="ARBA" id="ARBA00022840"/>
    </source>
</evidence>
<evidence type="ECO:0000259" key="15">
    <source>
        <dbReference type="PROSITE" id="PS50109"/>
    </source>
</evidence>
<dbReference type="SUPFAM" id="SSF55874">
    <property type="entry name" value="ATPase domain of HSP90 chaperone/DNA topoisomerase II/histidine kinase"/>
    <property type="match status" value="1"/>
</dbReference>
<comment type="catalytic activity">
    <reaction evidence="1">
        <text>ATP + protein L-histidine = ADP + protein N-phospho-L-histidine.</text>
        <dbReference type="EC" id="2.7.13.3"/>
    </reaction>
</comment>
<comment type="caution">
    <text evidence="17">The sequence shown here is derived from an EMBL/GenBank/DDBJ whole genome shotgun (WGS) entry which is preliminary data.</text>
</comment>
<dbReference type="PANTHER" id="PTHR34220:SF11">
    <property type="entry name" value="SENSOR PROTEIN KINASE HPTS"/>
    <property type="match status" value="1"/>
</dbReference>
<dbReference type="PATRIC" id="fig|796943.3.peg.1244"/>
<dbReference type="GO" id="GO:0005524">
    <property type="term" value="F:ATP binding"/>
    <property type="evidence" value="ECO:0007669"/>
    <property type="project" value="UniProtKB-KW"/>
</dbReference>
<keyword evidence="6" id="KW-0808">Transferase</keyword>
<evidence type="ECO:0000256" key="4">
    <source>
        <dbReference type="ARBA" id="ARBA00022475"/>
    </source>
</evidence>
<evidence type="ECO:0000256" key="2">
    <source>
        <dbReference type="ARBA" id="ARBA00004651"/>
    </source>
</evidence>
<dbReference type="EC" id="2.7.13.3" evidence="3"/>
<dbReference type="InterPro" id="IPR050640">
    <property type="entry name" value="Bact_2-comp_sensor_kinase"/>
</dbReference>
<proteinExistence type="predicted"/>
<feature type="transmembrane region" description="Helical" evidence="14">
    <location>
        <begin position="273"/>
        <end position="296"/>
    </location>
</feature>
<keyword evidence="10" id="KW-0067">ATP-binding</keyword>
<dbReference type="RefSeq" id="WP_009534694.1">
    <property type="nucleotide sequence ID" value="NZ_KE148312.1"/>
</dbReference>
<reference evidence="17" key="2">
    <citation type="submission" date="2013-03" db="EMBL/GenBank/DDBJ databases">
        <title>The Genome Sequence of Oribacterium sp. ACB1.</title>
        <authorList>
            <consortium name="The Broad Institute Genomics Platform"/>
            <consortium name="The Broad Institute Genome Sequencing Center for Infectious Disease"/>
            <person name="Earl A."/>
            <person name="Ward D."/>
            <person name="Feldgarden M."/>
            <person name="Gevers D."/>
            <person name="Sizova M."/>
            <person name="Hazen A."/>
            <person name="Epstein S."/>
            <person name="Walker B."/>
            <person name="Young S."/>
            <person name="Zeng Q."/>
            <person name="Gargeya S."/>
            <person name="Fitzgerald M."/>
            <person name="Haas B."/>
            <person name="Abouelleil A."/>
            <person name="Allen A.W."/>
            <person name="Alvarado L."/>
            <person name="Arachchi H.M."/>
            <person name="Berlin A.M."/>
            <person name="Chapman S.B."/>
            <person name="Gainer-Dewar J."/>
            <person name="Goldberg J."/>
            <person name="Griggs A."/>
            <person name="Gujja S."/>
            <person name="Hansen M."/>
            <person name="Howarth C."/>
            <person name="Imamovic A."/>
            <person name="Ireland A."/>
            <person name="Larimer J."/>
            <person name="McCowan C."/>
            <person name="Murphy C."/>
            <person name="Pearson M."/>
            <person name="Poon T.W."/>
            <person name="Priest M."/>
            <person name="Roberts A."/>
            <person name="Saif S."/>
            <person name="Shea T."/>
            <person name="Sisk P."/>
            <person name="Sykes S."/>
            <person name="Wortman J."/>
            <person name="Nusbaum C."/>
            <person name="Birren B."/>
        </authorList>
    </citation>
    <scope>NUCLEOTIDE SEQUENCE [LARGE SCALE GENOMIC DNA]</scope>
    <source>
        <strain evidence="17">ACB1</strain>
    </source>
</reference>
<keyword evidence="4" id="KW-1003">Cell membrane</keyword>
<accession>G9WNA3</accession>
<dbReference type="GO" id="GO:0005886">
    <property type="term" value="C:plasma membrane"/>
    <property type="evidence" value="ECO:0007669"/>
    <property type="project" value="UniProtKB-SubCell"/>
</dbReference>
<feature type="domain" description="Histidine kinase" evidence="15">
    <location>
        <begin position="455"/>
        <end position="553"/>
    </location>
</feature>
<dbReference type="Pfam" id="PF00672">
    <property type="entry name" value="HAMP"/>
    <property type="match status" value="1"/>
</dbReference>
<keyword evidence="5" id="KW-0597">Phosphoprotein</keyword>
<evidence type="ECO:0000256" key="5">
    <source>
        <dbReference type="ARBA" id="ARBA00022553"/>
    </source>
</evidence>
<evidence type="ECO:0000256" key="6">
    <source>
        <dbReference type="ARBA" id="ARBA00022679"/>
    </source>
</evidence>
<dbReference type="PANTHER" id="PTHR34220">
    <property type="entry name" value="SENSOR HISTIDINE KINASE YPDA"/>
    <property type="match status" value="1"/>
</dbReference>
<dbReference type="InterPro" id="IPR036890">
    <property type="entry name" value="HATPase_C_sf"/>
</dbReference>
<dbReference type="AlphaFoldDB" id="G9WNA3"/>
<evidence type="ECO:0000313" key="18">
    <source>
        <dbReference type="Proteomes" id="UP000018461"/>
    </source>
</evidence>
<dbReference type="HOGENOM" id="CLU_020473_6_1_9"/>
<dbReference type="InterPro" id="IPR010559">
    <property type="entry name" value="Sig_transdc_His_kin_internal"/>
</dbReference>
<evidence type="ECO:0000256" key="11">
    <source>
        <dbReference type="ARBA" id="ARBA00022989"/>
    </source>
</evidence>
<evidence type="ECO:0000256" key="9">
    <source>
        <dbReference type="ARBA" id="ARBA00022777"/>
    </source>
</evidence>
<dbReference type="EMBL" id="AFZC02000003">
    <property type="protein sequence ID" value="EHL11269.1"/>
    <property type="molecule type" value="Genomic_DNA"/>
</dbReference>
<dbReference type="SUPFAM" id="SSF158472">
    <property type="entry name" value="HAMP domain-like"/>
    <property type="match status" value="1"/>
</dbReference>
<keyword evidence="13 14" id="KW-0472">Membrane</keyword>
<dbReference type="CDD" id="cd06225">
    <property type="entry name" value="HAMP"/>
    <property type="match status" value="1"/>
</dbReference>
<dbReference type="Pfam" id="PF02518">
    <property type="entry name" value="HATPase_c"/>
    <property type="match status" value="1"/>
</dbReference>
<reference evidence="17" key="1">
    <citation type="submission" date="2011-08" db="EMBL/GenBank/DDBJ databases">
        <authorList>
            <consortium name="The Broad Institute Genome Sequencing Platform"/>
            <person name="Earl A."/>
            <person name="Ward D."/>
            <person name="Feldgarden M."/>
            <person name="Gevers D."/>
            <person name="Sizova M."/>
            <person name="Hazen A."/>
            <person name="Epstein S."/>
            <person name="Young S.K."/>
            <person name="Zeng Q."/>
            <person name="Gargeya S."/>
            <person name="Fitzgerald M."/>
            <person name="Haas B."/>
            <person name="Abouelleil A."/>
            <person name="Alvarado L."/>
            <person name="Arachchi H.M."/>
            <person name="Berlin A."/>
            <person name="Brown A."/>
            <person name="Chapman S.B."/>
            <person name="Chen Z."/>
            <person name="Dunbar C."/>
            <person name="Freedman E."/>
            <person name="Gearin G."/>
            <person name="Gellesch M."/>
            <person name="Goldberg J."/>
            <person name="Griggs A."/>
            <person name="Gujja S."/>
            <person name="Heiman D."/>
            <person name="Howarth C."/>
            <person name="Larson L."/>
            <person name="Lui A."/>
            <person name="MacDonald P.J.P."/>
            <person name="Montmayeur A."/>
            <person name="Murphy C."/>
            <person name="Neiman D."/>
            <person name="Pearson M."/>
            <person name="Priest M."/>
            <person name="Roberts A."/>
            <person name="Saif S."/>
            <person name="Shea T."/>
            <person name="Shenoy N."/>
            <person name="Sisk P."/>
            <person name="Stolte C."/>
            <person name="Sykes S."/>
            <person name="Wortman J."/>
            <person name="Nusbaum C."/>
            <person name="Birren B."/>
        </authorList>
    </citation>
    <scope>NUCLEOTIDE SEQUENCE</scope>
    <source>
        <strain evidence="17">ACB1</strain>
    </source>
</reference>
<dbReference type="Pfam" id="PF06580">
    <property type="entry name" value="His_kinase"/>
    <property type="match status" value="1"/>
</dbReference>
<keyword evidence="12" id="KW-0902">Two-component regulatory system</keyword>
<evidence type="ECO:0000256" key="7">
    <source>
        <dbReference type="ARBA" id="ARBA00022692"/>
    </source>
</evidence>
<evidence type="ECO:0000256" key="12">
    <source>
        <dbReference type="ARBA" id="ARBA00023012"/>
    </source>
</evidence>
<feature type="domain" description="HAMP" evidence="16">
    <location>
        <begin position="293"/>
        <end position="345"/>
    </location>
</feature>
<name>G9WNA3_9FIRM</name>
<keyword evidence="18" id="KW-1185">Reference proteome</keyword>
<dbReference type="PROSITE" id="PS50109">
    <property type="entry name" value="HIS_KIN"/>
    <property type="match status" value="1"/>
</dbReference>
<evidence type="ECO:0000259" key="16">
    <source>
        <dbReference type="PROSITE" id="PS50885"/>
    </source>
</evidence>
<keyword evidence="9" id="KW-0418">Kinase</keyword>
<sequence length="558" mass="63447">MALWKRISIALVSLLICVSLFVGTASYGTVKKLIIQNKEDDIENVLNLIDMSVTEQLLQFNAIVDSFSESHSVKEILCIKENQSQDKNKAYLQDLSSSFTSVSGIYLLNQENGLVFCSEKSTLPREDDFALSLEEAKKSPEKTMYFVGKEGESIFLFRSIREKERVLGTVILEFSPDIFTKLLINNLSTFRHQYTFILDKEGKAVCSNNSVKADYLETVQKRYAAGERRFSFTWDKKQYFACGQLNGVSGWRILSVIAMDDIFPQIRVLQEKIYLFVILALIMGVIVSLVLAWSVTKPLQQLSEEMGRVQSGNLDSRIESKRKDEVGILIDSYNYMIGEIKRLVNEVYEEKMAQKTAEIKALQAQINPHFLYNTLDTINWMLLDRGEDDISDIIVNLGDLLKYSISGSSTEVPLKEEIKYIQSYLEIQKCRMEDRLEYSISIAENCMECRCPKLLLQPIVENAIKHGIEPLARGGKIEIEAFLGREGLNILLKDNGKGMEEEEIEKIQFGKANIGLNNVMKRIKLLYGPEYGIRILSKVSEGTEVDLRIPALFEGLDL</sequence>
<protein>
    <recommendedName>
        <fullName evidence="3">histidine kinase</fullName>
        <ecNumber evidence="3">2.7.13.3</ecNumber>
    </recommendedName>
</protein>
<dbReference type="Proteomes" id="UP000018461">
    <property type="component" value="Unassembled WGS sequence"/>
</dbReference>
<evidence type="ECO:0000256" key="14">
    <source>
        <dbReference type="SAM" id="Phobius"/>
    </source>
</evidence>
<evidence type="ECO:0000256" key="13">
    <source>
        <dbReference type="ARBA" id="ARBA00023136"/>
    </source>
</evidence>
<dbReference type="Gene3D" id="6.10.340.10">
    <property type="match status" value="1"/>
</dbReference>
<evidence type="ECO:0000256" key="8">
    <source>
        <dbReference type="ARBA" id="ARBA00022741"/>
    </source>
</evidence>
<dbReference type="InterPro" id="IPR003660">
    <property type="entry name" value="HAMP_dom"/>
</dbReference>
<dbReference type="InterPro" id="IPR005467">
    <property type="entry name" value="His_kinase_dom"/>
</dbReference>